<evidence type="ECO:0000256" key="8">
    <source>
        <dbReference type="ARBA" id="ARBA00034317"/>
    </source>
</evidence>
<evidence type="ECO:0000256" key="9">
    <source>
        <dbReference type="ARBA" id="ARBA00034328"/>
    </source>
</evidence>
<evidence type="ECO:0000313" key="18">
    <source>
        <dbReference type="Proteomes" id="UP001156882"/>
    </source>
</evidence>
<keyword evidence="6" id="KW-0503">Monooxygenase</keyword>
<accession>A0ABQ6CVH8</accession>
<dbReference type="SUPFAM" id="SSF56645">
    <property type="entry name" value="Acyl-CoA dehydrogenase NM domain-like"/>
    <property type="match status" value="1"/>
</dbReference>
<evidence type="ECO:0000259" key="16">
    <source>
        <dbReference type="Pfam" id="PF08028"/>
    </source>
</evidence>
<evidence type="ECO:0000256" key="7">
    <source>
        <dbReference type="ARBA" id="ARBA00034307"/>
    </source>
</evidence>
<dbReference type="InterPro" id="IPR036250">
    <property type="entry name" value="AcylCo_DH-like_C"/>
</dbReference>
<feature type="domain" description="Acyl-CoA oxidase/dehydrogenase middle" evidence="14">
    <location>
        <begin position="160"/>
        <end position="240"/>
    </location>
</feature>
<keyword evidence="18" id="KW-1185">Reference proteome</keyword>
<evidence type="ECO:0000256" key="10">
    <source>
        <dbReference type="ARBA" id="ARBA00034345"/>
    </source>
</evidence>
<comment type="similarity">
    <text evidence="8">Belongs to the DszC flavin monooxygenase family.</text>
</comment>
<evidence type="ECO:0000256" key="6">
    <source>
        <dbReference type="ARBA" id="ARBA00023033"/>
    </source>
</evidence>
<dbReference type="EMBL" id="BSPC01000096">
    <property type="protein sequence ID" value="GLS24114.1"/>
    <property type="molecule type" value="Genomic_DNA"/>
</dbReference>
<comment type="catalytic activity">
    <reaction evidence="12">
        <text>dibenzothiophene 5-oxide + FMNH2 + O2 = dibenzothiophene 5,5-dioxide + FMN + H2O + H(+)</text>
        <dbReference type="Rhea" id="RHEA:49080"/>
        <dbReference type="ChEBI" id="CHEBI:15377"/>
        <dbReference type="ChEBI" id="CHEBI:15378"/>
        <dbReference type="ChEBI" id="CHEBI:15379"/>
        <dbReference type="ChEBI" id="CHEBI:23683"/>
        <dbReference type="ChEBI" id="CHEBI:57618"/>
        <dbReference type="ChEBI" id="CHEBI:58210"/>
        <dbReference type="ChEBI" id="CHEBI:90356"/>
    </reaction>
</comment>
<dbReference type="InterPro" id="IPR013786">
    <property type="entry name" value="AcylCoA_DH/ox_N"/>
</dbReference>
<dbReference type="EC" id="1.14.14.21" evidence="9"/>
<evidence type="ECO:0000256" key="13">
    <source>
        <dbReference type="ARBA" id="ARBA00049456"/>
    </source>
</evidence>
<keyword evidence="5" id="KW-0560">Oxidoreductase</keyword>
<name>A0ABQ6CVH8_9HYPH</name>
<feature type="domain" description="Acyl-CoA dehydrogenase C-terminal" evidence="16">
    <location>
        <begin position="266"/>
        <end position="399"/>
    </location>
</feature>
<keyword evidence="4" id="KW-0547">Nucleotide-binding</keyword>
<comment type="subcellular location">
    <subcellularLocation>
        <location evidence="1">Cytoplasm</location>
    </subcellularLocation>
</comment>
<evidence type="ECO:0000256" key="3">
    <source>
        <dbReference type="ARBA" id="ARBA00022643"/>
    </source>
</evidence>
<dbReference type="PANTHER" id="PTHR43884">
    <property type="entry name" value="ACYL-COA DEHYDROGENASE"/>
    <property type="match status" value="1"/>
</dbReference>
<comment type="pathway">
    <text evidence="7">Sulfur metabolism; dibenzothiophene degradation.</text>
</comment>
<dbReference type="Proteomes" id="UP001156882">
    <property type="component" value="Unassembled WGS sequence"/>
</dbReference>
<dbReference type="PANTHER" id="PTHR43884:SF12">
    <property type="entry name" value="ISOVALERYL-COA DEHYDROGENASE, MITOCHONDRIAL-RELATED"/>
    <property type="match status" value="1"/>
</dbReference>
<evidence type="ECO:0000313" key="17">
    <source>
        <dbReference type="EMBL" id="GLS24114.1"/>
    </source>
</evidence>
<dbReference type="InterPro" id="IPR009100">
    <property type="entry name" value="AcylCoA_DH/oxidase_NM_dom_sf"/>
</dbReference>
<protein>
    <recommendedName>
        <fullName evidence="10">Dibenzothiophene monooxygenase</fullName>
        <ecNumber evidence="9">1.14.14.21</ecNumber>
    </recommendedName>
</protein>
<dbReference type="Pfam" id="PF02770">
    <property type="entry name" value="Acyl-CoA_dh_M"/>
    <property type="match status" value="1"/>
</dbReference>
<dbReference type="InterPro" id="IPR023922">
    <property type="entry name" value="S04_starv_induced_SfnB"/>
</dbReference>
<evidence type="ECO:0000256" key="4">
    <source>
        <dbReference type="ARBA" id="ARBA00022741"/>
    </source>
</evidence>
<keyword evidence="2" id="KW-0285">Flavoprotein</keyword>
<evidence type="ECO:0000259" key="15">
    <source>
        <dbReference type="Pfam" id="PF02771"/>
    </source>
</evidence>
<dbReference type="InterPro" id="IPR013107">
    <property type="entry name" value="Acyl-CoA_DH_C"/>
</dbReference>
<dbReference type="Gene3D" id="1.20.140.10">
    <property type="entry name" value="Butyryl-CoA Dehydrogenase, subunit A, domain 3"/>
    <property type="match status" value="1"/>
</dbReference>
<evidence type="ECO:0000256" key="2">
    <source>
        <dbReference type="ARBA" id="ARBA00022630"/>
    </source>
</evidence>
<evidence type="ECO:0000256" key="5">
    <source>
        <dbReference type="ARBA" id="ARBA00023002"/>
    </source>
</evidence>
<dbReference type="NCBIfam" id="TIGR04022">
    <property type="entry name" value="sulfur_SfnB"/>
    <property type="match status" value="1"/>
</dbReference>
<dbReference type="Pfam" id="PF02771">
    <property type="entry name" value="Acyl-CoA_dh_N"/>
    <property type="match status" value="1"/>
</dbReference>
<dbReference type="InterPro" id="IPR037069">
    <property type="entry name" value="AcylCoA_DH/ox_N_sf"/>
</dbReference>
<dbReference type="InterPro" id="IPR046373">
    <property type="entry name" value="Acyl-CoA_Oxase/DH_mid-dom_sf"/>
</dbReference>
<feature type="domain" description="Acyl-CoA dehydrogenase/oxidase N-terminal" evidence="15">
    <location>
        <begin position="46"/>
        <end position="146"/>
    </location>
</feature>
<dbReference type="Gene3D" id="2.40.110.10">
    <property type="entry name" value="Butyryl-CoA Dehydrogenase, subunit A, domain 2"/>
    <property type="match status" value="1"/>
</dbReference>
<evidence type="ECO:0000256" key="1">
    <source>
        <dbReference type="ARBA" id="ARBA00004496"/>
    </source>
</evidence>
<comment type="caution">
    <text evidence="17">The sequence shown here is derived from an EMBL/GenBank/DDBJ whole genome shotgun (WGS) entry which is preliminary data.</text>
</comment>
<evidence type="ECO:0000256" key="12">
    <source>
        <dbReference type="ARBA" id="ARBA00048445"/>
    </source>
</evidence>
<comment type="catalytic activity">
    <reaction evidence="11">
        <text>dibenzothiophene + FMNH2 + O2 = dibenzothiophene 5-oxide + FMN + H2O + H(+)</text>
        <dbReference type="Rhea" id="RHEA:49076"/>
        <dbReference type="ChEBI" id="CHEBI:15377"/>
        <dbReference type="ChEBI" id="CHEBI:15378"/>
        <dbReference type="ChEBI" id="CHEBI:15379"/>
        <dbReference type="ChEBI" id="CHEBI:23681"/>
        <dbReference type="ChEBI" id="CHEBI:23683"/>
        <dbReference type="ChEBI" id="CHEBI:57618"/>
        <dbReference type="ChEBI" id="CHEBI:58210"/>
    </reaction>
</comment>
<proteinExistence type="inferred from homology"/>
<organism evidence="17 18">
    <name type="scientific">Labrys miyagiensis</name>
    <dbReference type="NCBI Taxonomy" id="346912"/>
    <lineage>
        <taxon>Bacteria</taxon>
        <taxon>Pseudomonadati</taxon>
        <taxon>Pseudomonadota</taxon>
        <taxon>Alphaproteobacteria</taxon>
        <taxon>Hyphomicrobiales</taxon>
        <taxon>Xanthobacteraceae</taxon>
        <taxon>Labrys</taxon>
    </lineage>
</organism>
<evidence type="ECO:0000256" key="11">
    <source>
        <dbReference type="ARBA" id="ARBA00047859"/>
    </source>
</evidence>
<dbReference type="PIRSF" id="PIRSF016578">
    <property type="entry name" value="HsaA"/>
    <property type="match status" value="1"/>
</dbReference>
<evidence type="ECO:0000259" key="14">
    <source>
        <dbReference type="Pfam" id="PF02770"/>
    </source>
</evidence>
<dbReference type="SUPFAM" id="SSF47203">
    <property type="entry name" value="Acyl-CoA dehydrogenase C-terminal domain-like"/>
    <property type="match status" value="1"/>
</dbReference>
<reference evidence="18" key="1">
    <citation type="journal article" date="2019" name="Int. J. Syst. Evol. Microbiol.">
        <title>The Global Catalogue of Microorganisms (GCM) 10K type strain sequencing project: providing services to taxonomists for standard genome sequencing and annotation.</title>
        <authorList>
            <consortium name="The Broad Institute Genomics Platform"/>
            <consortium name="The Broad Institute Genome Sequencing Center for Infectious Disease"/>
            <person name="Wu L."/>
            <person name="Ma J."/>
        </authorList>
    </citation>
    <scope>NUCLEOTIDE SEQUENCE [LARGE SCALE GENOMIC DNA]</scope>
    <source>
        <strain evidence="18">NBRC 101365</strain>
    </source>
</reference>
<dbReference type="Gene3D" id="1.10.540.10">
    <property type="entry name" value="Acyl-CoA dehydrogenase/oxidase, N-terminal domain"/>
    <property type="match status" value="1"/>
</dbReference>
<dbReference type="InterPro" id="IPR006091">
    <property type="entry name" value="Acyl-CoA_Oxase/DH_mid-dom"/>
</dbReference>
<sequence>MQHFLESIQVAVMTISVAPPITTEPPAFDLEPQAHVIRSDAEAIEVAKALAAEFAVEAAQRDRDRRLPAAELDRFSKSGLWGITIPGTYGGAGVSWVTLTEVIKLISAADPSIGQIPQNHLAALDAIRVTASEEQKRLWFARVLQGYRLGNAFSEARSKHVGAFETTLTPEGDGYRINGEKFYATGALFAHYIHVGAVNPEGKVHLAIVPRWAAGLAIIDNWSSFGQRTTASGNVRIDNVRVEAEGVIPAYLGGEKPTTNGSVSQIIQAAVDAGIARGAIDETIHFVRNHVRPWIDSGQEHGYDDVFTIAQIGDLKIKLHAAEALLERAGRAIDAAFDDTTEEGATAAAVAVAEAKVLTTEIAILATNKLHELGGTRSTLGQYNLDRHWRNARTHTLHDPVRWKFFHVGNHALNGVKPPRHAWS</sequence>
<comment type="catalytic activity">
    <reaction evidence="13">
        <text>dibenzothiophene + 2 FMNH2 + 2 O2 = dibenzothiophene 5,5-dioxide + 2 FMN + 2 H2O + 2 H(+)</text>
        <dbReference type="Rhea" id="RHEA:49072"/>
        <dbReference type="ChEBI" id="CHEBI:15377"/>
        <dbReference type="ChEBI" id="CHEBI:15378"/>
        <dbReference type="ChEBI" id="CHEBI:15379"/>
        <dbReference type="ChEBI" id="CHEBI:23681"/>
        <dbReference type="ChEBI" id="CHEBI:57618"/>
        <dbReference type="ChEBI" id="CHEBI:58210"/>
        <dbReference type="ChEBI" id="CHEBI:90356"/>
        <dbReference type="EC" id="1.14.14.21"/>
    </reaction>
</comment>
<gene>
    <name evidence="17" type="primary">soxC_2</name>
    <name evidence="17" type="ORF">GCM10007874_71350</name>
</gene>
<dbReference type="Pfam" id="PF08028">
    <property type="entry name" value="Acyl-CoA_dh_2"/>
    <property type="match status" value="1"/>
</dbReference>
<keyword evidence="3" id="KW-0288">FMN</keyword>